<dbReference type="GO" id="GO:0004252">
    <property type="term" value="F:serine-type endopeptidase activity"/>
    <property type="evidence" value="ECO:0007669"/>
    <property type="project" value="UniProtKB-UniRule"/>
</dbReference>
<dbReference type="PANTHER" id="PTHR43806">
    <property type="entry name" value="PEPTIDASE S8"/>
    <property type="match status" value="1"/>
</dbReference>
<dbReference type="InterPro" id="IPR022398">
    <property type="entry name" value="Peptidase_S8_His-AS"/>
</dbReference>
<dbReference type="RefSeq" id="WP_051514203.1">
    <property type="nucleotide sequence ID" value="NZ_AVFL01000071.1"/>
</dbReference>
<feature type="active site" description="Charge relay system" evidence="5">
    <location>
        <position position="399"/>
    </location>
</feature>
<keyword evidence="3 5" id="KW-0378">Hydrolase</keyword>
<sequence>MSDTDLTEVRRVLFEGLGGRRYTQASPILPNVWLAFGVQPDAPQDVLLTPDREARAGLVARDLRLAVDRHRARLRRARRRTGGARDPARVAHMPGLVAASLRFDELVTLVLPATRWWGEQIAPLGHALGREQDAARRLLPLTEPEVQTIGAKIDELEAKRRVAGAILRKGEEFPHDLLWIIALVGTISRPRARRGATTTPSGLELARAFNVLFEDASADHEEVSEGDGVPIERSIWQVALNRPTEAAIMQSCLAVKADAARRLFDISCRKVTWAVLDSGIDRAHPAFWDWGDGRPPADGEAKPSRVDRTYDFTQVRTLLDPAATARLFQNGATLTEAQRTLKERLIRNLQDLGVAEPEREAPRQIRELRNRLEQGLELDWGLLEPLLRVAAPHPPSVGHGTHVAGILGADWRVLGSPVQDERGAPAQAYRVLMQGVCPDIRLYDMRVLSENEDVREFEVIAALQFIGHLNRRADARLVHGANLSLSTPHDVTNHACGSTPICEACDSLWSSGVVLVAAAGNHGHQRYRLADNRELGGYHAISITDPGNADGVITVGSTHCKAHQYGVSYFSSRGPTGDGRRKPDLVAPGEKITAPLPGSAQGEGMGTSCAAPHVSGAAAMLMARFEELRGRPARIKQILCTTATDLGREPYFQGAGMLDTLRALQSI</sequence>
<dbReference type="Gene3D" id="3.40.50.200">
    <property type="entry name" value="Peptidase S8/S53 domain"/>
    <property type="match status" value="1"/>
</dbReference>
<dbReference type="InterPro" id="IPR036852">
    <property type="entry name" value="Peptidase_S8/S53_dom_sf"/>
</dbReference>
<dbReference type="InterPro" id="IPR023828">
    <property type="entry name" value="Peptidase_S8_Ser-AS"/>
</dbReference>
<keyword evidence="8" id="KW-1185">Reference proteome</keyword>
<proteinExistence type="inferred from homology"/>
<dbReference type="AlphaFoldDB" id="W9GPG5"/>
<evidence type="ECO:0000259" key="6">
    <source>
        <dbReference type="Pfam" id="PF00082"/>
    </source>
</evidence>
<evidence type="ECO:0000313" key="8">
    <source>
        <dbReference type="Proteomes" id="UP000019486"/>
    </source>
</evidence>
<dbReference type="SUPFAM" id="SSF52743">
    <property type="entry name" value="Subtilisin-like"/>
    <property type="match status" value="1"/>
</dbReference>
<dbReference type="STRING" id="1385369.N825_34425"/>
<evidence type="ECO:0000256" key="2">
    <source>
        <dbReference type="ARBA" id="ARBA00022670"/>
    </source>
</evidence>
<evidence type="ECO:0000256" key="3">
    <source>
        <dbReference type="ARBA" id="ARBA00022801"/>
    </source>
</evidence>
<reference evidence="7 8" key="1">
    <citation type="submission" date="2013-08" db="EMBL/GenBank/DDBJ databases">
        <title>The genome sequence of Skermanella stibiiresistens.</title>
        <authorList>
            <person name="Zhu W."/>
            <person name="Wang G."/>
        </authorList>
    </citation>
    <scope>NUCLEOTIDE SEQUENCE [LARGE SCALE GENOMIC DNA]</scope>
    <source>
        <strain evidence="7 8">SB22</strain>
    </source>
</reference>
<keyword evidence="2 5" id="KW-0645">Protease</keyword>
<evidence type="ECO:0000313" key="7">
    <source>
        <dbReference type="EMBL" id="EWY35775.1"/>
    </source>
</evidence>
<dbReference type="PRINTS" id="PR00723">
    <property type="entry name" value="SUBTILISIN"/>
</dbReference>
<dbReference type="PROSITE" id="PS00137">
    <property type="entry name" value="SUBTILASE_HIS"/>
    <property type="match status" value="1"/>
</dbReference>
<dbReference type="PROSITE" id="PS51892">
    <property type="entry name" value="SUBTILASE"/>
    <property type="match status" value="1"/>
</dbReference>
<dbReference type="PATRIC" id="fig|1385369.3.peg.7172"/>
<feature type="active site" description="Charge relay system" evidence="5">
    <location>
        <position position="608"/>
    </location>
</feature>
<dbReference type="EMBL" id="AVFL01000071">
    <property type="protein sequence ID" value="EWY35775.1"/>
    <property type="molecule type" value="Genomic_DNA"/>
</dbReference>
<dbReference type="InterPro" id="IPR015500">
    <property type="entry name" value="Peptidase_S8_subtilisin-rel"/>
</dbReference>
<name>W9GPG5_9PROT</name>
<evidence type="ECO:0000256" key="5">
    <source>
        <dbReference type="PROSITE-ProRule" id="PRU01240"/>
    </source>
</evidence>
<evidence type="ECO:0000256" key="1">
    <source>
        <dbReference type="ARBA" id="ARBA00011073"/>
    </source>
</evidence>
<dbReference type="Pfam" id="PF00082">
    <property type="entry name" value="Peptidase_S8"/>
    <property type="match status" value="1"/>
</dbReference>
<feature type="active site" description="Charge relay system" evidence="5">
    <location>
        <position position="277"/>
    </location>
</feature>
<dbReference type="GO" id="GO:0006508">
    <property type="term" value="P:proteolysis"/>
    <property type="evidence" value="ECO:0007669"/>
    <property type="project" value="UniProtKB-KW"/>
</dbReference>
<accession>W9GPG5</accession>
<keyword evidence="4 5" id="KW-0720">Serine protease</keyword>
<gene>
    <name evidence="7" type="ORF">N825_34425</name>
</gene>
<comment type="similarity">
    <text evidence="1 5">Belongs to the peptidase S8 family.</text>
</comment>
<dbReference type="InterPro" id="IPR000209">
    <property type="entry name" value="Peptidase_S8/S53_dom"/>
</dbReference>
<comment type="caution">
    <text evidence="7">The sequence shown here is derived from an EMBL/GenBank/DDBJ whole genome shotgun (WGS) entry which is preliminary data.</text>
</comment>
<dbReference type="InterPro" id="IPR050131">
    <property type="entry name" value="Peptidase_S8_subtilisin-like"/>
</dbReference>
<organism evidence="7 8">
    <name type="scientific">Skermanella stibiiresistens SB22</name>
    <dbReference type="NCBI Taxonomy" id="1385369"/>
    <lineage>
        <taxon>Bacteria</taxon>
        <taxon>Pseudomonadati</taxon>
        <taxon>Pseudomonadota</taxon>
        <taxon>Alphaproteobacteria</taxon>
        <taxon>Rhodospirillales</taxon>
        <taxon>Azospirillaceae</taxon>
        <taxon>Skermanella</taxon>
    </lineage>
</organism>
<feature type="domain" description="Peptidase S8/S53" evidence="6">
    <location>
        <begin position="272"/>
        <end position="654"/>
    </location>
</feature>
<protein>
    <recommendedName>
        <fullName evidence="6">Peptidase S8/S53 domain-containing protein</fullName>
    </recommendedName>
</protein>
<dbReference type="Proteomes" id="UP000019486">
    <property type="component" value="Unassembled WGS sequence"/>
</dbReference>
<dbReference type="PANTHER" id="PTHR43806:SF11">
    <property type="entry name" value="CEREVISIN-RELATED"/>
    <property type="match status" value="1"/>
</dbReference>
<dbReference type="PROSITE" id="PS00138">
    <property type="entry name" value="SUBTILASE_SER"/>
    <property type="match status" value="1"/>
</dbReference>
<evidence type="ECO:0000256" key="4">
    <source>
        <dbReference type="ARBA" id="ARBA00022825"/>
    </source>
</evidence>